<dbReference type="EMBL" id="JBICZW010000032">
    <property type="protein sequence ID" value="MFG3193598.1"/>
    <property type="molecule type" value="Genomic_DNA"/>
</dbReference>
<dbReference type="RefSeq" id="WP_392016278.1">
    <property type="nucleotide sequence ID" value="NZ_JBIBSS010000033.1"/>
</dbReference>
<name>A0ABW7C2J3_9ACTN</name>
<proteinExistence type="predicted"/>
<evidence type="ECO:0000313" key="3">
    <source>
        <dbReference type="Proteomes" id="UP001604282"/>
    </source>
</evidence>
<comment type="caution">
    <text evidence="2">The sequence shown here is derived from an EMBL/GenBank/DDBJ whole genome shotgun (WGS) entry which is preliminary data.</text>
</comment>
<feature type="compositionally biased region" description="Low complexity" evidence="1">
    <location>
        <begin position="51"/>
        <end position="64"/>
    </location>
</feature>
<dbReference type="Proteomes" id="UP001604282">
    <property type="component" value="Unassembled WGS sequence"/>
</dbReference>
<protein>
    <submittedName>
        <fullName evidence="2">Uncharacterized protein</fullName>
    </submittedName>
</protein>
<sequence>MEQSNGPIQQPLRAASADPAFVPGITAVSAPPEDARPAAAADTDTADTADDMAGAGAETAPGAERTADADTEDTAEAGAGAEDAPRDAEPADGPVFEAADRRGRIVADAEGVRLSYDEEACEFRWDELAAVESEKARFGKRFTVTVHTPDRRWYPIDLQAPDRARVTAWESELDAVLDAYFDESA</sequence>
<gene>
    <name evidence="2" type="ORF">ACGFYS_32245</name>
</gene>
<reference evidence="2 3" key="1">
    <citation type="submission" date="2024-10" db="EMBL/GenBank/DDBJ databases">
        <title>The Natural Products Discovery Center: Release of the First 8490 Sequenced Strains for Exploring Actinobacteria Biosynthetic Diversity.</title>
        <authorList>
            <person name="Kalkreuter E."/>
            <person name="Kautsar S.A."/>
            <person name="Yang D."/>
            <person name="Bader C.D."/>
            <person name="Teijaro C.N."/>
            <person name="Fluegel L."/>
            <person name="Davis C.M."/>
            <person name="Simpson J.R."/>
            <person name="Lauterbach L."/>
            <person name="Steele A.D."/>
            <person name="Gui C."/>
            <person name="Meng S."/>
            <person name="Li G."/>
            <person name="Viehrig K."/>
            <person name="Ye F."/>
            <person name="Su P."/>
            <person name="Kiefer A.F."/>
            <person name="Nichols A."/>
            <person name="Cepeda A.J."/>
            <person name="Yan W."/>
            <person name="Fan B."/>
            <person name="Jiang Y."/>
            <person name="Adhikari A."/>
            <person name="Zheng C.-J."/>
            <person name="Schuster L."/>
            <person name="Cowan T.M."/>
            <person name="Smanski M.J."/>
            <person name="Chevrette M.G."/>
            <person name="De Carvalho L.P.S."/>
            <person name="Shen B."/>
        </authorList>
    </citation>
    <scope>NUCLEOTIDE SEQUENCE [LARGE SCALE GENOMIC DNA]</scope>
    <source>
        <strain evidence="2 3">NPDC048229</strain>
    </source>
</reference>
<keyword evidence="3" id="KW-1185">Reference proteome</keyword>
<evidence type="ECO:0000256" key="1">
    <source>
        <dbReference type="SAM" id="MobiDB-lite"/>
    </source>
</evidence>
<organism evidence="2 3">
    <name type="scientific">Streptomyces omiyaensis</name>
    <dbReference type="NCBI Taxonomy" id="68247"/>
    <lineage>
        <taxon>Bacteria</taxon>
        <taxon>Bacillati</taxon>
        <taxon>Actinomycetota</taxon>
        <taxon>Actinomycetes</taxon>
        <taxon>Kitasatosporales</taxon>
        <taxon>Streptomycetaceae</taxon>
        <taxon>Streptomyces</taxon>
    </lineage>
</organism>
<accession>A0ABW7C2J3</accession>
<evidence type="ECO:0000313" key="2">
    <source>
        <dbReference type="EMBL" id="MFG3193598.1"/>
    </source>
</evidence>
<feature type="region of interest" description="Disordered" evidence="1">
    <location>
        <begin position="1"/>
        <end position="102"/>
    </location>
</feature>